<reference evidence="1" key="2">
    <citation type="submission" date="2015-07" db="EMBL/GenBank/DDBJ databases">
        <title>Plasmids, circular viruses and viroids from rat gut.</title>
        <authorList>
            <person name="Jorgensen T.J."/>
            <person name="Hansen M.A."/>
            <person name="Xu Z."/>
            <person name="Tabak M.A."/>
            <person name="Sorensen S.J."/>
            <person name="Hansen L.H."/>
        </authorList>
    </citation>
    <scope>NUCLEOTIDE SEQUENCE</scope>
    <source>
        <strain evidence="1">RGFK0787</strain>
    </source>
</reference>
<evidence type="ECO:0000313" key="1">
    <source>
        <dbReference type="EMBL" id="CRY95837.1"/>
    </source>
</evidence>
<dbReference type="AlphaFoldDB" id="A0A0H5QJ59"/>
<proteinExistence type="predicted"/>
<sequence length="114" mass="12933">MFRLKANKTSLYKLVGTYEAMPPMRRVTITKAYRVPGWWLKWTDADGLLCVAFFDTCMGKPLLSIEKKEFGGPQVSRVVHDLDTKDLLERGMVEEFTTAAERSQAERRAACGTV</sequence>
<accession>A0A0H5QJ59</accession>
<name>A0A0H5QJ59_9ZZZZ</name>
<protein>
    <submittedName>
        <fullName evidence="1">Uncharacterized protein</fullName>
    </submittedName>
</protein>
<reference evidence="1" key="1">
    <citation type="submission" date="2015-06" db="EMBL/GenBank/DDBJ databases">
        <authorList>
            <person name="Joergensen T."/>
        </authorList>
    </citation>
    <scope>NUCLEOTIDE SEQUENCE</scope>
    <source>
        <strain evidence="1">RGFK0787</strain>
    </source>
</reference>
<organism evidence="1">
    <name type="scientific">uncultured prokaryote</name>
    <dbReference type="NCBI Taxonomy" id="198431"/>
    <lineage>
        <taxon>unclassified sequences</taxon>
        <taxon>environmental samples</taxon>
    </lineage>
</organism>
<dbReference type="EMBL" id="LN853396">
    <property type="protein sequence ID" value="CRY95837.1"/>
    <property type="molecule type" value="Genomic_DNA"/>
</dbReference>